<dbReference type="OrthoDB" id="2116030at2759"/>
<dbReference type="Proteomes" id="UP000005408">
    <property type="component" value="Unassembled WGS sequence"/>
</dbReference>
<evidence type="ECO:0000256" key="2">
    <source>
        <dbReference type="ARBA" id="ARBA00023128"/>
    </source>
</evidence>
<evidence type="ECO:0000256" key="4">
    <source>
        <dbReference type="SAM" id="MobiDB-lite"/>
    </source>
</evidence>
<reference evidence="5" key="1">
    <citation type="submission" date="2022-08" db="UniProtKB">
        <authorList>
            <consortium name="EnsemblMetazoa"/>
        </authorList>
    </citation>
    <scope>IDENTIFICATION</scope>
    <source>
        <strain evidence="5">05x7-T-G4-1.051#20</strain>
    </source>
</reference>
<dbReference type="GO" id="GO:0006103">
    <property type="term" value="P:2-oxoglutarate metabolic process"/>
    <property type="evidence" value="ECO:0007669"/>
    <property type="project" value="InterPro"/>
</dbReference>
<dbReference type="PANTHER" id="PTHR31601">
    <property type="entry name" value="28S RIBOSOMAL PROTEIN S36, MITOCHONDRIAL"/>
    <property type="match status" value="1"/>
</dbReference>
<dbReference type="GO" id="GO:0005739">
    <property type="term" value="C:mitochondrion"/>
    <property type="evidence" value="ECO:0007669"/>
    <property type="project" value="UniProtKB-SubCell"/>
</dbReference>
<organism evidence="5 6">
    <name type="scientific">Magallana gigas</name>
    <name type="common">Pacific oyster</name>
    <name type="synonym">Crassostrea gigas</name>
    <dbReference type="NCBI Taxonomy" id="29159"/>
    <lineage>
        <taxon>Eukaryota</taxon>
        <taxon>Metazoa</taxon>
        <taxon>Spiralia</taxon>
        <taxon>Lophotrochozoa</taxon>
        <taxon>Mollusca</taxon>
        <taxon>Bivalvia</taxon>
        <taxon>Autobranchia</taxon>
        <taxon>Pteriomorphia</taxon>
        <taxon>Ostreida</taxon>
        <taxon>Ostreoidea</taxon>
        <taxon>Ostreidae</taxon>
        <taxon>Magallana</taxon>
    </lineage>
</organism>
<dbReference type="AlphaFoldDB" id="A0A8W8HTM8"/>
<evidence type="ECO:0000256" key="1">
    <source>
        <dbReference type="ARBA" id="ARBA00004173"/>
    </source>
</evidence>
<feature type="region of interest" description="Disordered" evidence="4">
    <location>
        <begin position="33"/>
        <end position="53"/>
    </location>
</feature>
<keyword evidence="2" id="KW-0496">Mitochondrion</keyword>
<proteinExistence type="inferred from homology"/>
<evidence type="ECO:0000313" key="5">
    <source>
        <dbReference type="EnsemblMetazoa" id="G10898.1:cds"/>
    </source>
</evidence>
<dbReference type="OMA" id="MSQHSKG"/>
<evidence type="ECO:0008006" key="7">
    <source>
        <dbReference type="Google" id="ProtNLM"/>
    </source>
</evidence>
<dbReference type="InterPro" id="IPR020373">
    <property type="entry name" value="Kgd4/YMR-31"/>
</dbReference>
<sequence>MAARTFQAVRPHVPLIKFRGGNFTKDIPAVMTPATKGKSETAPSTPQTTKIATPGSILEHHQLPKKYARTPLSIEEMEYIQRGGPDVL</sequence>
<name>A0A8W8HTM8_MAGGI</name>
<comment type="similarity">
    <text evidence="3">Belongs to the alpha-ketoglutarate dehydrogenase component 4 family.</text>
</comment>
<comment type="subcellular location">
    <subcellularLocation>
        <location evidence="1">Mitochondrion</location>
    </subcellularLocation>
</comment>
<feature type="compositionally biased region" description="Polar residues" evidence="4">
    <location>
        <begin position="41"/>
        <end position="51"/>
    </location>
</feature>
<accession>A0A8W8HTM8</accession>
<evidence type="ECO:0000313" key="6">
    <source>
        <dbReference type="Proteomes" id="UP000005408"/>
    </source>
</evidence>
<dbReference type="PANTHER" id="PTHR31601:SF2">
    <property type="entry name" value="ALPHA-KETOGLUTARATE DEHYDROGENASE COMPONENT 4"/>
    <property type="match status" value="1"/>
</dbReference>
<evidence type="ECO:0000256" key="3">
    <source>
        <dbReference type="ARBA" id="ARBA00043970"/>
    </source>
</evidence>
<keyword evidence="6" id="KW-1185">Reference proteome</keyword>
<dbReference type="GO" id="GO:0004591">
    <property type="term" value="F:oxoglutarate dehydrogenase (succinyl-transferring) activity"/>
    <property type="evidence" value="ECO:0007669"/>
    <property type="project" value="TreeGrafter"/>
</dbReference>
<dbReference type="EnsemblMetazoa" id="G10898.2">
    <property type="protein sequence ID" value="G10898.2:cds"/>
    <property type="gene ID" value="G10898"/>
</dbReference>
<dbReference type="EnsemblMetazoa" id="G10898.1">
    <property type="protein sequence ID" value="G10898.1:cds"/>
    <property type="gene ID" value="G10898"/>
</dbReference>
<protein>
    <recommendedName>
        <fullName evidence="7">28S ribosomal protein S36, mitochondrial</fullName>
    </recommendedName>
</protein>